<sequence length="348" mass="37258">MTTEWRYVHAFREQFLRCGLVEGEIVTILSETQSRPSLVETARLAAQSLGGRVSDVVVPTPPSTHPVPIRSTGASQAIAHNPAVVAALAASDLVIDCTVEGLLHAPELGRILGGGARVLMVSNEHPDTFDRLRWDPDLPRRVDLGLAKLRAASVMRVTSAAGTDLRVRLEGGFSAGSTGVTAGPGSIAHWPGGLVLVFPAAGSVEGELVLSPGDLNLTFNLYLRSTVRLRVEHDHIVSVDGDGLDAELFRSYLSSFGDRESYATSHVGWGMNPSARWDTLELYDKRETWGTELRAFAGNVLYSTGANEAAGRYTAGHFDLPMRNCTLTLDGEPVVVDGQLAPELAPPT</sequence>
<protein>
    <submittedName>
        <fullName evidence="2">Unannotated protein</fullName>
    </submittedName>
</protein>
<evidence type="ECO:0000313" key="2">
    <source>
        <dbReference type="EMBL" id="CAB4565648.1"/>
    </source>
</evidence>
<gene>
    <name evidence="2" type="ORF">UFOPK1493_02071</name>
</gene>
<dbReference type="SUPFAM" id="SSF144052">
    <property type="entry name" value="Thermophilic metalloprotease-like"/>
    <property type="match status" value="1"/>
</dbReference>
<keyword evidence="1" id="KW-0479">Metal-binding</keyword>
<dbReference type="PANTHER" id="PTHR34448:SF1">
    <property type="entry name" value="BLL6088 PROTEIN"/>
    <property type="match status" value="1"/>
</dbReference>
<accession>A0A6J6DX30</accession>
<dbReference type="PANTHER" id="PTHR34448">
    <property type="entry name" value="AMINOPEPTIDASE"/>
    <property type="match status" value="1"/>
</dbReference>
<organism evidence="2">
    <name type="scientific">freshwater metagenome</name>
    <dbReference type="NCBI Taxonomy" id="449393"/>
    <lineage>
        <taxon>unclassified sequences</taxon>
        <taxon>metagenomes</taxon>
        <taxon>ecological metagenomes</taxon>
    </lineage>
</organism>
<name>A0A6J6DX30_9ZZZZ</name>
<dbReference type="Pfam" id="PF26233">
    <property type="entry name" value="NicX"/>
    <property type="match status" value="1"/>
</dbReference>
<dbReference type="InterPro" id="IPR052170">
    <property type="entry name" value="M29_Exopeptidase"/>
</dbReference>
<dbReference type="EMBL" id="CAEZSR010000075">
    <property type="protein sequence ID" value="CAB4565648.1"/>
    <property type="molecule type" value="Genomic_DNA"/>
</dbReference>
<evidence type="ECO:0000256" key="1">
    <source>
        <dbReference type="ARBA" id="ARBA00022723"/>
    </source>
</evidence>
<dbReference type="GO" id="GO:0046872">
    <property type="term" value="F:metal ion binding"/>
    <property type="evidence" value="ECO:0007669"/>
    <property type="project" value="UniProtKB-KW"/>
</dbReference>
<reference evidence="2" key="1">
    <citation type="submission" date="2020-05" db="EMBL/GenBank/DDBJ databases">
        <authorList>
            <person name="Chiriac C."/>
            <person name="Salcher M."/>
            <person name="Ghai R."/>
            <person name="Kavagutti S V."/>
        </authorList>
    </citation>
    <scope>NUCLEOTIDE SEQUENCE</scope>
</reference>
<dbReference type="InterPro" id="IPR058739">
    <property type="entry name" value="NicX"/>
</dbReference>
<dbReference type="AlphaFoldDB" id="A0A6J6DX30"/>
<proteinExistence type="predicted"/>